<dbReference type="PANTHER" id="PTHR33337">
    <property type="entry name" value="GFA DOMAIN-CONTAINING PROTEIN"/>
    <property type="match status" value="1"/>
</dbReference>
<organism evidence="6 7">
    <name type="scientific">Colletotrichum spaethianum</name>
    <dbReference type="NCBI Taxonomy" id="700344"/>
    <lineage>
        <taxon>Eukaryota</taxon>
        <taxon>Fungi</taxon>
        <taxon>Dikarya</taxon>
        <taxon>Ascomycota</taxon>
        <taxon>Pezizomycotina</taxon>
        <taxon>Sordariomycetes</taxon>
        <taxon>Hypocreomycetidae</taxon>
        <taxon>Glomerellales</taxon>
        <taxon>Glomerellaceae</taxon>
        <taxon>Colletotrichum</taxon>
        <taxon>Colletotrichum spaethianum species complex</taxon>
    </lineage>
</organism>
<dbReference type="InterPro" id="IPR011057">
    <property type="entry name" value="Mss4-like_sf"/>
</dbReference>
<name>A0AA37UNL7_9PEZI</name>
<evidence type="ECO:0000313" key="6">
    <source>
        <dbReference type="EMBL" id="GKT48750.1"/>
    </source>
</evidence>
<dbReference type="GO" id="GO:0046872">
    <property type="term" value="F:metal ion binding"/>
    <property type="evidence" value="ECO:0007669"/>
    <property type="project" value="UniProtKB-KW"/>
</dbReference>
<proteinExistence type="inferred from homology"/>
<dbReference type="PANTHER" id="PTHR33337:SF8">
    <property type="entry name" value="CENP-V_GFA DOMAIN-CONTAINING PROTEIN"/>
    <property type="match status" value="1"/>
</dbReference>
<dbReference type="RefSeq" id="XP_049131100.1">
    <property type="nucleotide sequence ID" value="XM_049275143.1"/>
</dbReference>
<dbReference type="Pfam" id="PF04828">
    <property type="entry name" value="GFA"/>
    <property type="match status" value="1"/>
</dbReference>
<keyword evidence="3" id="KW-0862">Zinc</keyword>
<dbReference type="GeneID" id="73329733"/>
<gene>
    <name evidence="6" type="ORF">ColSpa_08931</name>
</gene>
<feature type="domain" description="CENP-V/GFA" evidence="5">
    <location>
        <begin position="2"/>
        <end position="87"/>
    </location>
</feature>
<evidence type="ECO:0000256" key="3">
    <source>
        <dbReference type="ARBA" id="ARBA00022833"/>
    </source>
</evidence>
<dbReference type="InterPro" id="IPR006913">
    <property type="entry name" value="CENP-V/GFA"/>
</dbReference>
<dbReference type="Proteomes" id="UP001055115">
    <property type="component" value="Unassembled WGS sequence"/>
</dbReference>
<sequence length="112" mass="12568">MFSSIVVVADTHLKHLRGRKNLKEYTQSKTVETGVNMSNYFCATCGSLMYRISERMPGVSLLRLGTVDDFSLHETKLMPKTEIFTKDRVSWCKALEGAVQFKGNSSVAQAML</sequence>
<evidence type="ECO:0000313" key="7">
    <source>
        <dbReference type="Proteomes" id="UP001055115"/>
    </source>
</evidence>
<dbReference type="Gene3D" id="3.90.1590.10">
    <property type="entry name" value="glutathione-dependent formaldehyde- activating enzyme (gfa)"/>
    <property type="match status" value="1"/>
</dbReference>
<dbReference type="GO" id="GO:0016846">
    <property type="term" value="F:carbon-sulfur lyase activity"/>
    <property type="evidence" value="ECO:0007669"/>
    <property type="project" value="InterPro"/>
</dbReference>
<evidence type="ECO:0000259" key="5">
    <source>
        <dbReference type="Pfam" id="PF04828"/>
    </source>
</evidence>
<evidence type="ECO:0000256" key="2">
    <source>
        <dbReference type="ARBA" id="ARBA00022723"/>
    </source>
</evidence>
<keyword evidence="2" id="KW-0479">Metal-binding</keyword>
<comment type="similarity">
    <text evidence="1">Belongs to the Gfa family.</text>
</comment>
<evidence type="ECO:0000256" key="1">
    <source>
        <dbReference type="ARBA" id="ARBA00005495"/>
    </source>
</evidence>
<keyword evidence="7" id="KW-1185">Reference proteome</keyword>
<dbReference type="EMBL" id="BQXU01000025">
    <property type="protein sequence ID" value="GKT48750.1"/>
    <property type="molecule type" value="Genomic_DNA"/>
</dbReference>
<dbReference type="AlphaFoldDB" id="A0AA37UNL7"/>
<comment type="caution">
    <text evidence="6">The sequence shown here is derived from an EMBL/GenBank/DDBJ whole genome shotgun (WGS) entry which is preliminary data.</text>
</comment>
<evidence type="ECO:0000256" key="4">
    <source>
        <dbReference type="ARBA" id="ARBA00023239"/>
    </source>
</evidence>
<protein>
    <recommendedName>
        <fullName evidence="5">CENP-V/GFA domain-containing protein</fullName>
    </recommendedName>
</protein>
<keyword evidence="4" id="KW-0456">Lyase</keyword>
<dbReference type="SUPFAM" id="SSF51316">
    <property type="entry name" value="Mss4-like"/>
    <property type="match status" value="1"/>
</dbReference>
<accession>A0AA37UNL7</accession>
<reference evidence="6 7" key="1">
    <citation type="submission" date="2022-03" db="EMBL/GenBank/DDBJ databases">
        <title>Genome data of Colletotrichum spp.</title>
        <authorList>
            <person name="Utami Y.D."/>
            <person name="Hiruma K."/>
        </authorList>
    </citation>
    <scope>NUCLEOTIDE SEQUENCE [LARGE SCALE GENOMIC DNA]</scope>
    <source>
        <strain evidence="6 7">MAFF 239500</strain>
    </source>
</reference>